<dbReference type="PANTHER" id="PTHR34296">
    <property type="entry name" value="TRANSCRIPTIONAL ACTIVATOR PROTEIN MED"/>
    <property type="match status" value="1"/>
</dbReference>
<sequence length="369" mass="39355">MKKLLGKLVVLFAVFALTACGSSGTPSDGEDGKWDNNSLYLITDVGTIDDKSFNQGSFEGMEKFADEIGVKANYIKPADETEQAYLSAISDAVNAGAKVVVTPGYMFETAIYQAQELYPEVNFILVDGEPRSGDGEPASYKDNTVGILFAEEQSGFLAGYAAVKDGLTSLGFMGGYAVPAVVRFGYGYVAGADAAARELGIQITVRYTYLNSFGADPAHQTQAAAWYNDGVEVIFAAAGGAGNSVMAAAGSAGDGKWVIGVDVDQMSESTSVLTSAMKNLQLSVYTQVKSVYEDKFEGGKTHLLTIEEDMVQISDDFSRFTTFTEDDYKEIVEALKADKDGIRTSIPNTESADSADKLELTNTTVTVIE</sequence>
<keyword evidence="5" id="KW-0472">Membrane</keyword>
<evidence type="ECO:0000259" key="8">
    <source>
        <dbReference type="Pfam" id="PF02608"/>
    </source>
</evidence>
<dbReference type="PROSITE" id="PS51257">
    <property type="entry name" value="PROKAR_LIPOPROTEIN"/>
    <property type="match status" value="1"/>
</dbReference>
<dbReference type="CDD" id="cd06354">
    <property type="entry name" value="PBP1_PrnA-like"/>
    <property type="match status" value="1"/>
</dbReference>
<dbReference type="InterPro" id="IPR050957">
    <property type="entry name" value="BMP_lipoprotein"/>
</dbReference>
<name>A0A0X8GYX6_9FIRM</name>
<dbReference type="InterPro" id="IPR028082">
    <property type="entry name" value="Peripla_BP_I"/>
</dbReference>
<evidence type="ECO:0000256" key="1">
    <source>
        <dbReference type="ARBA" id="ARBA00004193"/>
    </source>
</evidence>
<feature type="chain" id="PRO_5038551435" description="ABC transporter substrate-binding protein PnrA-like domain-containing protein" evidence="7">
    <location>
        <begin position="19"/>
        <end position="369"/>
    </location>
</feature>
<evidence type="ECO:0000256" key="4">
    <source>
        <dbReference type="ARBA" id="ARBA00022729"/>
    </source>
</evidence>
<evidence type="ECO:0000313" key="9">
    <source>
        <dbReference type="EMBL" id="AMC92929.1"/>
    </source>
</evidence>
<protein>
    <recommendedName>
        <fullName evidence="8">ABC transporter substrate-binding protein PnrA-like domain-containing protein</fullName>
    </recommendedName>
</protein>
<dbReference type="Pfam" id="PF02608">
    <property type="entry name" value="Bmp"/>
    <property type="match status" value="1"/>
</dbReference>
<feature type="domain" description="ABC transporter substrate-binding protein PnrA-like" evidence="8">
    <location>
        <begin position="42"/>
        <end position="331"/>
    </location>
</feature>
<evidence type="ECO:0000313" key="10">
    <source>
        <dbReference type="Proteomes" id="UP000063781"/>
    </source>
</evidence>
<evidence type="ECO:0000256" key="5">
    <source>
        <dbReference type="ARBA" id="ARBA00023136"/>
    </source>
</evidence>
<keyword evidence="6" id="KW-0449">Lipoprotein</keyword>
<evidence type="ECO:0000256" key="7">
    <source>
        <dbReference type="SAM" id="SignalP"/>
    </source>
</evidence>
<dbReference type="EMBL" id="CP013213">
    <property type="protein sequence ID" value="AMC92929.1"/>
    <property type="molecule type" value="Genomic_DNA"/>
</dbReference>
<comment type="similarity">
    <text evidence="2">Belongs to the BMP lipoprotein family.</text>
</comment>
<dbReference type="OrthoDB" id="9769871at2"/>
<gene>
    <name evidence="9" type="ORF">AOC36_02685</name>
</gene>
<dbReference type="STRING" id="1514105.AOC36_02685"/>
<evidence type="ECO:0000256" key="2">
    <source>
        <dbReference type="ARBA" id="ARBA00008610"/>
    </source>
</evidence>
<dbReference type="Gene3D" id="3.40.50.2300">
    <property type="match status" value="2"/>
</dbReference>
<keyword evidence="10" id="KW-1185">Reference proteome</keyword>
<evidence type="ECO:0000256" key="6">
    <source>
        <dbReference type="ARBA" id="ARBA00023288"/>
    </source>
</evidence>
<accession>A0A0X8GYX6</accession>
<dbReference type="RefSeq" id="WP_067631099.1">
    <property type="nucleotide sequence ID" value="NZ_CP013213.1"/>
</dbReference>
<evidence type="ECO:0000256" key="3">
    <source>
        <dbReference type="ARBA" id="ARBA00022475"/>
    </source>
</evidence>
<dbReference type="InterPro" id="IPR003760">
    <property type="entry name" value="PnrA-like"/>
</dbReference>
<feature type="signal peptide" evidence="7">
    <location>
        <begin position="1"/>
        <end position="18"/>
    </location>
</feature>
<dbReference type="Proteomes" id="UP000063781">
    <property type="component" value="Chromosome"/>
</dbReference>
<dbReference type="KEGG" id="erl:AOC36_02685"/>
<comment type="subcellular location">
    <subcellularLocation>
        <location evidence="1">Cell membrane</location>
        <topology evidence="1">Lipid-anchor</topology>
    </subcellularLocation>
</comment>
<proteinExistence type="inferred from homology"/>
<dbReference type="GO" id="GO:0005886">
    <property type="term" value="C:plasma membrane"/>
    <property type="evidence" value="ECO:0007669"/>
    <property type="project" value="UniProtKB-SubCell"/>
</dbReference>
<keyword evidence="4 7" id="KW-0732">Signal</keyword>
<dbReference type="PANTHER" id="PTHR34296:SF2">
    <property type="entry name" value="ABC TRANSPORTER GUANOSINE-BINDING PROTEIN NUPN"/>
    <property type="match status" value="1"/>
</dbReference>
<dbReference type="AlphaFoldDB" id="A0A0X8GYX6"/>
<keyword evidence="3" id="KW-1003">Cell membrane</keyword>
<reference evidence="9 10" key="1">
    <citation type="submission" date="2015-10" db="EMBL/GenBank/DDBJ databases">
        <title>Erysipelothrix larvae sp. LV19 isolated from the larval gut of the rhinoceros beetle, Trypoxylus dichotomus.</title>
        <authorList>
            <person name="Lim S."/>
            <person name="Kim B.-C."/>
        </authorList>
    </citation>
    <scope>NUCLEOTIDE SEQUENCE [LARGE SCALE GENOMIC DNA]</scope>
    <source>
        <strain evidence="9 10">LV19</strain>
    </source>
</reference>
<organism evidence="9 10">
    <name type="scientific">Erysipelothrix larvae</name>
    <dbReference type="NCBI Taxonomy" id="1514105"/>
    <lineage>
        <taxon>Bacteria</taxon>
        <taxon>Bacillati</taxon>
        <taxon>Bacillota</taxon>
        <taxon>Erysipelotrichia</taxon>
        <taxon>Erysipelotrichales</taxon>
        <taxon>Erysipelotrichaceae</taxon>
        <taxon>Erysipelothrix</taxon>
    </lineage>
</organism>
<dbReference type="SUPFAM" id="SSF53822">
    <property type="entry name" value="Periplasmic binding protein-like I"/>
    <property type="match status" value="1"/>
</dbReference>